<accession>A0A4R5VW49</accession>
<proteinExistence type="predicted"/>
<dbReference type="Pfam" id="PF18426">
    <property type="entry name" value="Tli4_C"/>
    <property type="match status" value="1"/>
</dbReference>
<dbReference type="AlphaFoldDB" id="A0A4R5VW49"/>
<evidence type="ECO:0000259" key="1">
    <source>
        <dbReference type="Pfam" id="PF18426"/>
    </source>
</evidence>
<dbReference type="Proteomes" id="UP000294829">
    <property type="component" value="Unassembled WGS sequence"/>
</dbReference>
<comment type="caution">
    <text evidence="2">The sequence shown here is derived from an EMBL/GenBank/DDBJ whole genome shotgun (WGS) entry which is preliminary data.</text>
</comment>
<protein>
    <recommendedName>
        <fullName evidence="1">Tle cognate immunity protein 4 C-terminal domain-containing protein</fullName>
    </recommendedName>
</protein>
<dbReference type="RefSeq" id="WP_133329874.1">
    <property type="nucleotide sequence ID" value="NZ_SMYL01000009.1"/>
</dbReference>
<reference evidence="2 3" key="1">
    <citation type="submission" date="2019-03" db="EMBL/GenBank/DDBJ databases">
        <title>Sapientia aquatica gen. nov., sp. nov., isolated from a crater lake.</title>
        <authorList>
            <person name="Felfoldi T."/>
            <person name="Szabo A."/>
            <person name="Toth E."/>
            <person name="Schumann P."/>
            <person name="Keki Z."/>
            <person name="Marialigeti K."/>
            <person name="Mathe I."/>
        </authorList>
    </citation>
    <scope>NUCLEOTIDE SEQUENCE [LARGE SCALE GENOMIC DNA]</scope>
    <source>
        <strain evidence="2 3">SA-152</strain>
    </source>
</reference>
<feature type="domain" description="Tle cognate immunity protein 4 C-terminal" evidence="1">
    <location>
        <begin position="169"/>
        <end position="332"/>
    </location>
</feature>
<organism evidence="2 3">
    <name type="scientific">Sapientia aquatica</name>
    <dbReference type="NCBI Taxonomy" id="1549640"/>
    <lineage>
        <taxon>Bacteria</taxon>
        <taxon>Pseudomonadati</taxon>
        <taxon>Pseudomonadota</taxon>
        <taxon>Betaproteobacteria</taxon>
        <taxon>Burkholderiales</taxon>
        <taxon>Oxalobacteraceae</taxon>
        <taxon>Sapientia</taxon>
    </lineage>
</organism>
<gene>
    <name evidence="2" type="ORF">E2I14_14705</name>
</gene>
<sequence>MKLSRQTKQTCLGRLIFTLPVEFNQLLYPVSKDRITNAGIPRIASLDTTFKFGLTKDWKKAEVGIVSLNANLTSFTQTVQAQVAALKMVINDEDKVPMLIEFIKVTPSNYVIKRYSGTRSTGWYATDLHLLRGKTHLIVTSDSLKAVDENFDILQNIMGNTTTIDFNRPIGPGFCLGDALINSNHDYEISDDDYAVVGLEGLNLTVSQTNTESQAEGTLLERLDSRRHEFAPLYKGVQEKVLRRGSTTMAGMQAEEILDYASTEKERYMSFTVETSPGKSPTFQRPIMSVSIDHSVYTLDSSGRRISEIAPSLSEEDALWAFDTIKNSMRLR</sequence>
<name>A0A4R5VW49_9BURK</name>
<dbReference type="InterPro" id="IPR041290">
    <property type="entry name" value="Tli4_C"/>
</dbReference>
<dbReference type="OrthoDB" id="8722129at2"/>
<keyword evidence="3" id="KW-1185">Reference proteome</keyword>
<evidence type="ECO:0000313" key="2">
    <source>
        <dbReference type="EMBL" id="TDK63459.1"/>
    </source>
</evidence>
<evidence type="ECO:0000313" key="3">
    <source>
        <dbReference type="Proteomes" id="UP000294829"/>
    </source>
</evidence>
<dbReference type="EMBL" id="SMYL01000009">
    <property type="protein sequence ID" value="TDK63459.1"/>
    <property type="molecule type" value="Genomic_DNA"/>
</dbReference>